<evidence type="ECO:0000256" key="1">
    <source>
        <dbReference type="SAM" id="MobiDB-lite"/>
    </source>
</evidence>
<dbReference type="InterPro" id="IPR002035">
    <property type="entry name" value="VWF_A"/>
</dbReference>
<feature type="compositionally biased region" description="Polar residues" evidence="1">
    <location>
        <begin position="261"/>
        <end position="273"/>
    </location>
</feature>
<keyword evidence="2" id="KW-1133">Transmembrane helix</keyword>
<keyword evidence="2" id="KW-0812">Transmembrane</keyword>
<evidence type="ECO:0000313" key="5">
    <source>
        <dbReference type="EMBL" id="AGT43127.1"/>
    </source>
</evidence>
<dbReference type="Proteomes" id="UP000015620">
    <property type="component" value="Chromosome"/>
</dbReference>
<dbReference type="InterPro" id="IPR036465">
    <property type="entry name" value="vWFA_dom_sf"/>
</dbReference>
<feature type="compositionally biased region" description="Basic and acidic residues" evidence="1">
    <location>
        <begin position="318"/>
        <end position="332"/>
    </location>
</feature>
<proteinExistence type="predicted"/>
<evidence type="ECO:0000259" key="4">
    <source>
        <dbReference type="PROSITE" id="PS50234"/>
    </source>
</evidence>
<name>S5ZKQ0_9SPIR</name>
<keyword evidence="2" id="KW-0472">Membrane</keyword>
<sequence>MKVLKKILFCFFLVIAAADVFAQNTPQGNADIVILLDTSGTVLQYYEEVNKRVLKEITDKFVRKGDTVHVLSFNADARYEMSQKVNSEADLSRVVSRFLLLYQLGKNSDFLTGLAYCKQYTSSLSASKEQILIVISDGIFNPPESSPYKNYSGEQIKNEIGLLAGDIRRGGWKVYYVKLPYPADSIIRDLDGEEFYNSTAGGSKSGSQGGSSGSSQSGNLGGSSGGAQGSGNTGHAGAAGSVGGSTSGGSGSSGAAGGTENTGDSGNTGNTSDTETGSTGNSGAGGTESGSGYGTGGSESGSGYGTGGSADNSSASGGDKEADGGKTKEYTDVSKTFTDSAGASTSELSGNGEFSIEDNGKNLPSVIFPEELKSYGGNLTFPLEIKNTSEEEIELKLTEIILDNGYVLNKIPVNTEKITIQAGEKAVINVKAKLPQDYSEGSYNAIMRLEFEDGKKVLPQAAELKLSVFPSAFKRIFGSNILFILIPALLLLLLLLLIIFFVLRRRTSNPVASVLHKTGSSSAVNYDEEDINHAKRLNAFTQNSNMQSGGFEQSVYSESNKERIAAQAKEDEMLRKKILSSSFSAQQPRGSHISPANHLEKIEIKSNQSGMTEIYVLNQNRYIGKRNIHIMKPGTRLSVGGGKSDDFLIFLVPFPAHLAQVRYDGQDYHLAILKPEYFPYETSNVVNNCVGKTVTVVSDKGYHVYFTFRGYEDPAVKLNSLLTSIKYE</sequence>
<dbReference type="AlphaFoldDB" id="S5ZKQ0"/>
<evidence type="ECO:0000256" key="2">
    <source>
        <dbReference type="SAM" id="Phobius"/>
    </source>
</evidence>
<feature type="compositionally biased region" description="Gly residues" evidence="1">
    <location>
        <begin position="280"/>
        <end position="308"/>
    </location>
</feature>
<dbReference type="Gene3D" id="3.40.50.410">
    <property type="entry name" value="von Willebrand factor, type A domain"/>
    <property type="match status" value="1"/>
</dbReference>
<accession>S5ZKQ0</accession>
<dbReference type="SUPFAM" id="SSF53300">
    <property type="entry name" value="vWA-like"/>
    <property type="match status" value="1"/>
</dbReference>
<dbReference type="EMBL" id="CP004120">
    <property type="protein sequence ID" value="AGT43127.1"/>
    <property type="molecule type" value="Genomic_DNA"/>
</dbReference>
<dbReference type="GeneID" id="301089312"/>
<dbReference type="PROSITE" id="PS50234">
    <property type="entry name" value="VWFA"/>
    <property type="match status" value="1"/>
</dbReference>
<gene>
    <name evidence="5" type="ORF">TPE_0631</name>
</gene>
<dbReference type="KEGG" id="tped:TPE_0631"/>
<keyword evidence="6" id="KW-1185">Reference proteome</keyword>
<dbReference type="Pfam" id="PF00092">
    <property type="entry name" value="VWA"/>
    <property type="match status" value="1"/>
</dbReference>
<evidence type="ECO:0000256" key="3">
    <source>
        <dbReference type="SAM" id="SignalP"/>
    </source>
</evidence>
<dbReference type="PATRIC" id="fig|1291379.3.peg.636"/>
<feature type="domain" description="VWFA" evidence="4">
    <location>
        <begin position="31"/>
        <end position="191"/>
    </location>
</feature>
<feature type="signal peptide" evidence="3">
    <location>
        <begin position="1"/>
        <end position="22"/>
    </location>
</feature>
<feature type="region of interest" description="Disordered" evidence="1">
    <location>
        <begin position="198"/>
        <end position="333"/>
    </location>
</feature>
<organism evidence="5 6">
    <name type="scientific">Treponema pedis str. T A4</name>
    <dbReference type="NCBI Taxonomy" id="1291379"/>
    <lineage>
        <taxon>Bacteria</taxon>
        <taxon>Pseudomonadati</taxon>
        <taxon>Spirochaetota</taxon>
        <taxon>Spirochaetia</taxon>
        <taxon>Spirochaetales</taxon>
        <taxon>Treponemataceae</taxon>
        <taxon>Treponema</taxon>
    </lineage>
</organism>
<keyword evidence="3" id="KW-0732">Signal</keyword>
<dbReference type="RefSeq" id="WP_020964427.1">
    <property type="nucleotide sequence ID" value="NC_022097.1"/>
</dbReference>
<feature type="compositionally biased region" description="Gly residues" evidence="1">
    <location>
        <begin position="219"/>
        <end position="234"/>
    </location>
</feature>
<reference evidence="5 6" key="1">
    <citation type="journal article" date="2013" name="PLoS ONE">
        <title>Genome-Wide Relatedness of Treponema pedis, from Gingiva and Necrotic Skin Lesions of Pigs, with the Human Oral Pathogen Treponema denticola.</title>
        <authorList>
            <person name="Svartstrom O."/>
            <person name="Mushtaq M."/>
            <person name="Pringle M."/>
            <person name="Segerman B."/>
        </authorList>
    </citation>
    <scope>NUCLEOTIDE SEQUENCE [LARGE SCALE GENOMIC DNA]</scope>
    <source>
        <strain evidence="5">T A4</strain>
    </source>
</reference>
<protein>
    <submittedName>
        <fullName evidence="5">76K protein</fullName>
    </submittedName>
</protein>
<feature type="compositionally biased region" description="Gly residues" evidence="1">
    <location>
        <begin position="203"/>
        <end position="212"/>
    </location>
</feature>
<feature type="compositionally biased region" description="Gly residues" evidence="1">
    <location>
        <begin position="240"/>
        <end position="257"/>
    </location>
</feature>
<dbReference type="STRING" id="1291379.TPE_0631"/>
<feature type="transmembrane region" description="Helical" evidence="2">
    <location>
        <begin position="481"/>
        <end position="503"/>
    </location>
</feature>
<dbReference type="CDD" id="cd00198">
    <property type="entry name" value="vWFA"/>
    <property type="match status" value="1"/>
</dbReference>
<dbReference type="OrthoDB" id="353722at2"/>
<dbReference type="PIRSF" id="PIRSF008381">
    <property type="entry name" value="TP0020_vWA"/>
    <property type="match status" value="1"/>
</dbReference>
<dbReference type="HOGENOM" id="CLU_025733_0_0_12"/>
<evidence type="ECO:0000313" key="6">
    <source>
        <dbReference type="Proteomes" id="UP000015620"/>
    </source>
</evidence>
<feature type="chain" id="PRO_5004545330" evidence="3">
    <location>
        <begin position="23"/>
        <end position="728"/>
    </location>
</feature>
<dbReference type="InterPro" id="IPR011191">
    <property type="entry name" value="Uncharacterised_Tp_vWA"/>
</dbReference>